<dbReference type="Proteomes" id="UP000640052">
    <property type="component" value="Unassembled WGS sequence"/>
</dbReference>
<evidence type="ECO:0000256" key="1">
    <source>
        <dbReference type="SAM" id="MobiDB-lite"/>
    </source>
</evidence>
<keyword evidence="3" id="KW-1185">Reference proteome</keyword>
<feature type="region of interest" description="Disordered" evidence="1">
    <location>
        <begin position="40"/>
        <end position="64"/>
    </location>
</feature>
<dbReference type="AlphaFoldDB" id="A0A919QKB4"/>
<dbReference type="EMBL" id="BOOA01000122">
    <property type="protein sequence ID" value="GIH29361.1"/>
    <property type="molecule type" value="Genomic_DNA"/>
</dbReference>
<evidence type="ECO:0000313" key="2">
    <source>
        <dbReference type="EMBL" id="GIH29361.1"/>
    </source>
</evidence>
<protein>
    <submittedName>
        <fullName evidence="2">Uncharacterized protein</fullName>
    </submittedName>
</protein>
<comment type="caution">
    <text evidence="2">The sequence shown here is derived from an EMBL/GenBank/DDBJ whole genome shotgun (WGS) entry which is preliminary data.</text>
</comment>
<feature type="compositionally biased region" description="Basic and acidic residues" evidence="1">
    <location>
        <begin position="55"/>
        <end position="64"/>
    </location>
</feature>
<evidence type="ECO:0000313" key="3">
    <source>
        <dbReference type="Proteomes" id="UP000640052"/>
    </source>
</evidence>
<gene>
    <name evidence="2" type="ORF">Aph01nite_76710</name>
</gene>
<reference evidence="2" key="1">
    <citation type="submission" date="2021-01" db="EMBL/GenBank/DDBJ databases">
        <title>Whole genome shotgun sequence of Acrocarpospora phusangensis NBRC 108782.</title>
        <authorList>
            <person name="Komaki H."/>
            <person name="Tamura T."/>
        </authorList>
    </citation>
    <scope>NUCLEOTIDE SEQUENCE</scope>
    <source>
        <strain evidence="2">NBRC 108782</strain>
    </source>
</reference>
<proteinExistence type="predicted"/>
<sequence>MQEQHEGPLFPDPAHIVDPGVTGERLDRIEAELAELRSRQAEVPEPLVMSALEPDPPREPGDVTRERFSEADADAGGWIRFYEPIGEDKVLRHHLVPRKHWARYEAEHGF</sequence>
<dbReference type="RefSeq" id="WP_204045972.1">
    <property type="nucleotide sequence ID" value="NZ_BOOA01000122.1"/>
</dbReference>
<accession>A0A919QKB4</accession>
<organism evidence="2 3">
    <name type="scientific">Acrocarpospora phusangensis</name>
    <dbReference type="NCBI Taxonomy" id="1070424"/>
    <lineage>
        <taxon>Bacteria</taxon>
        <taxon>Bacillati</taxon>
        <taxon>Actinomycetota</taxon>
        <taxon>Actinomycetes</taxon>
        <taxon>Streptosporangiales</taxon>
        <taxon>Streptosporangiaceae</taxon>
        <taxon>Acrocarpospora</taxon>
    </lineage>
</organism>
<feature type="region of interest" description="Disordered" evidence="1">
    <location>
        <begin position="1"/>
        <end position="20"/>
    </location>
</feature>
<name>A0A919QKB4_9ACTN</name>